<keyword evidence="3" id="KW-0489">Methyltransferase</keyword>
<sequence>MPKDYVGFEPDLLAELIKIFNSPVLAKAKGDVFGRIYEYFLNQFAMSGAQEGGEFFTPPSLVRMIVNVIEPDHGTVLDRSLRFCRYVCADRSFYRRCPS</sequence>
<dbReference type="InterPro" id="IPR052916">
    <property type="entry name" value="Type-I_RE_MTase_Subunit"/>
</dbReference>
<dbReference type="PANTHER" id="PTHR42998">
    <property type="entry name" value="TYPE I RESTRICTION ENZYME HINDVIIP M PROTEIN-RELATED"/>
    <property type="match status" value="1"/>
</dbReference>
<feature type="domain" description="DNA methylase adenine-specific" evidence="2">
    <location>
        <begin position="30"/>
        <end position="79"/>
    </location>
</feature>
<dbReference type="InterPro" id="IPR003356">
    <property type="entry name" value="DNA_methylase_A-5"/>
</dbReference>
<dbReference type="Pfam" id="PF02384">
    <property type="entry name" value="N6_Mtase"/>
    <property type="match status" value="1"/>
</dbReference>
<dbReference type="SUPFAM" id="SSF53335">
    <property type="entry name" value="S-adenosyl-L-methionine-dependent methyltransferases"/>
    <property type="match status" value="1"/>
</dbReference>
<protein>
    <submittedName>
        <fullName evidence="3">N-6 DNA methylase</fullName>
    </submittedName>
</protein>
<dbReference type="GO" id="GO:0008170">
    <property type="term" value="F:N-methyltransferase activity"/>
    <property type="evidence" value="ECO:0007669"/>
    <property type="project" value="InterPro"/>
</dbReference>
<gene>
    <name evidence="3" type="ORF">PSU93_09240</name>
</gene>
<dbReference type="GO" id="GO:0003677">
    <property type="term" value="F:DNA binding"/>
    <property type="evidence" value="ECO:0007669"/>
    <property type="project" value="InterPro"/>
</dbReference>
<evidence type="ECO:0000313" key="3">
    <source>
        <dbReference type="EMBL" id="MDI1231319.1"/>
    </source>
</evidence>
<proteinExistence type="inferred from homology"/>
<dbReference type="EMBL" id="JAQSDF010000026">
    <property type="protein sequence ID" value="MDI1231319.1"/>
    <property type="molecule type" value="Genomic_DNA"/>
</dbReference>
<keyword evidence="4" id="KW-1185">Reference proteome</keyword>
<name>A0AA43Q7U5_9GAMM</name>
<keyword evidence="3" id="KW-0808">Transferase</keyword>
<evidence type="ECO:0000259" key="2">
    <source>
        <dbReference type="Pfam" id="PF02384"/>
    </source>
</evidence>
<reference evidence="3" key="1">
    <citation type="submission" date="2023-01" db="EMBL/GenBank/DDBJ databases">
        <title>Biogeochemical cycle of methane in antarctic sediments.</title>
        <authorList>
            <person name="Roldan D.M."/>
            <person name="Menes R.J."/>
        </authorList>
    </citation>
    <scope>NUCLEOTIDE SEQUENCE [LARGE SCALE GENOMIC DNA]</scope>
    <source>
        <strain evidence="3">K-2018 MAG008</strain>
    </source>
</reference>
<evidence type="ECO:0000313" key="4">
    <source>
        <dbReference type="Proteomes" id="UP001160519"/>
    </source>
</evidence>
<dbReference type="PANTHER" id="PTHR42998:SF1">
    <property type="entry name" value="TYPE I RESTRICTION ENZYME HINDI METHYLASE SUBUNIT"/>
    <property type="match status" value="1"/>
</dbReference>
<comment type="caution">
    <text evidence="3">The sequence shown here is derived from an EMBL/GenBank/DDBJ whole genome shotgun (WGS) entry which is preliminary data.</text>
</comment>
<comment type="similarity">
    <text evidence="1">Belongs to the N(4)/N(6)-methyltransferase family.</text>
</comment>
<organism evidence="3 4">
    <name type="scientific">Candidatus Methylobacter titanis</name>
    <dbReference type="NCBI Taxonomy" id="3053457"/>
    <lineage>
        <taxon>Bacteria</taxon>
        <taxon>Pseudomonadati</taxon>
        <taxon>Pseudomonadota</taxon>
        <taxon>Gammaproteobacteria</taxon>
        <taxon>Methylococcales</taxon>
        <taxon>Methylococcaceae</taxon>
        <taxon>Methylobacter</taxon>
    </lineage>
</organism>
<dbReference type="Gene3D" id="3.40.50.150">
    <property type="entry name" value="Vaccinia Virus protein VP39"/>
    <property type="match status" value="1"/>
</dbReference>
<dbReference type="GO" id="GO:0032259">
    <property type="term" value="P:methylation"/>
    <property type="evidence" value="ECO:0007669"/>
    <property type="project" value="UniProtKB-KW"/>
</dbReference>
<dbReference type="AlphaFoldDB" id="A0AA43Q7U5"/>
<dbReference type="Proteomes" id="UP001160519">
    <property type="component" value="Unassembled WGS sequence"/>
</dbReference>
<evidence type="ECO:0000256" key="1">
    <source>
        <dbReference type="ARBA" id="ARBA00006594"/>
    </source>
</evidence>
<accession>A0AA43Q7U5</accession>
<dbReference type="InterPro" id="IPR029063">
    <property type="entry name" value="SAM-dependent_MTases_sf"/>
</dbReference>